<dbReference type="PANTHER" id="PTHR36842">
    <property type="entry name" value="PROTEIN TOLB HOMOLOG"/>
    <property type="match status" value="1"/>
</dbReference>
<dbReference type="OrthoDB" id="574459at2"/>
<dbReference type="GO" id="GO:0005975">
    <property type="term" value="P:carbohydrate metabolic process"/>
    <property type="evidence" value="ECO:0007669"/>
    <property type="project" value="UniProtKB-ARBA"/>
</dbReference>
<dbReference type="InterPro" id="IPR000601">
    <property type="entry name" value="PKD_dom"/>
</dbReference>
<dbReference type="CDD" id="cd00146">
    <property type="entry name" value="PKD"/>
    <property type="match status" value="1"/>
</dbReference>
<dbReference type="SMART" id="SM00089">
    <property type="entry name" value="PKD"/>
    <property type="match status" value="1"/>
</dbReference>
<dbReference type="Proteomes" id="UP000291189">
    <property type="component" value="Unassembled WGS sequence"/>
</dbReference>
<dbReference type="InterPro" id="IPR003305">
    <property type="entry name" value="CenC_carb-bd"/>
</dbReference>
<evidence type="ECO:0000256" key="1">
    <source>
        <dbReference type="ARBA" id="ARBA00022801"/>
    </source>
</evidence>
<dbReference type="Pfam" id="PF02018">
    <property type="entry name" value="CBM_4_9"/>
    <property type="match status" value="1"/>
</dbReference>
<accession>A0A4V1Z1A2</accession>
<dbReference type="SUPFAM" id="SSF63825">
    <property type="entry name" value="YWTD domain"/>
    <property type="match status" value="1"/>
</dbReference>
<dbReference type="PROSITE" id="PS50093">
    <property type="entry name" value="PKD"/>
    <property type="match status" value="1"/>
</dbReference>
<feature type="domain" description="PKD" evidence="2">
    <location>
        <begin position="314"/>
        <end position="390"/>
    </location>
</feature>
<dbReference type="Pfam" id="PF18911">
    <property type="entry name" value="PKD_4"/>
    <property type="match status" value="1"/>
</dbReference>
<dbReference type="AlphaFoldDB" id="A0A4V1Z1A2"/>
<keyword evidence="1" id="KW-0378">Hydrolase</keyword>
<dbReference type="Gene3D" id="2.60.120.260">
    <property type="entry name" value="Galactose-binding domain-like"/>
    <property type="match status" value="1"/>
</dbReference>
<sequence>MSSFVLSRQPLRRLLTLGVLVALVLAAGAGLASDALAALPVTSTPELSLDHLLVTTPFVGSAVSVKDDEGSAYVARDNSLWLVDDDGRMIYEVNPDTGALKRTITRSQLAATTIFSGTATAGTDRNRDLESLAYDRATDTLYAFSGSCCTSTVLPTVFRLTRRNGSLQLDSYQPLPTGSDFTAADWNPADHKLYVGISKTIRTYNYATNAVGSTFQVSGLTGIQGFDFSADGSDLFVARSPAQLSRVDWATKTLVPGWTFDLTKFGMLDARAAALINDRFYVSDGYDHRAAGDPKSHAVFVFNVSGGASPGPAPIASFTANPTSGQAPLAVSFTDTSTGSPTAWSWSFGDGQSSTAQNPTHTFTDPGTYNVRLTASNAGGSTSATRQITVGSVTPPPSGQNLVPNPGFETNLAGWDTNNAAAVALERVAGGHSGSWAARLTNTGTTTVTETLNDNPNVVASTAAGTYSGSVWVRADAPGAKLYLRLREYSGSTKLSEKVVGVTLSTSWQQVSATLVPTAPGSSLELATAVYSAAPGTSYYADDVALSLN</sequence>
<keyword evidence="4" id="KW-1185">Reference proteome</keyword>
<gene>
    <name evidence="3" type="ORF">ETU37_17465</name>
</gene>
<dbReference type="RefSeq" id="WP_129988634.1">
    <property type="nucleotide sequence ID" value="NZ_SDPU01000032.1"/>
</dbReference>
<evidence type="ECO:0000313" key="3">
    <source>
        <dbReference type="EMBL" id="RYU10196.1"/>
    </source>
</evidence>
<proteinExistence type="predicted"/>
<dbReference type="GO" id="GO:0016798">
    <property type="term" value="F:hydrolase activity, acting on glycosyl bonds"/>
    <property type="evidence" value="ECO:0007669"/>
    <property type="project" value="InterPro"/>
</dbReference>
<dbReference type="InterPro" id="IPR008979">
    <property type="entry name" value="Galactose-bd-like_sf"/>
</dbReference>
<dbReference type="InterPro" id="IPR035986">
    <property type="entry name" value="PKD_dom_sf"/>
</dbReference>
<dbReference type="Gene3D" id="2.60.40.10">
    <property type="entry name" value="Immunoglobulins"/>
    <property type="match status" value="1"/>
</dbReference>
<dbReference type="SUPFAM" id="SSF49785">
    <property type="entry name" value="Galactose-binding domain-like"/>
    <property type="match status" value="1"/>
</dbReference>
<dbReference type="InterPro" id="IPR022409">
    <property type="entry name" value="PKD/Chitinase_dom"/>
</dbReference>
<dbReference type="PANTHER" id="PTHR36842:SF1">
    <property type="entry name" value="PROTEIN TOLB"/>
    <property type="match status" value="1"/>
</dbReference>
<reference evidence="3 4" key="1">
    <citation type="submission" date="2019-01" db="EMBL/GenBank/DDBJ databases">
        <title>Nocardioides guangzhouensis sp. nov., an actinobacterium isolated from soil.</title>
        <authorList>
            <person name="Fu Y."/>
            <person name="Cai Y."/>
            <person name="Lin Z."/>
            <person name="Chen P."/>
        </authorList>
    </citation>
    <scope>NUCLEOTIDE SEQUENCE [LARGE SCALE GENOMIC DNA]</scope>
    <source>
        <strain evidence="3 4">NBRC 105384</strain>
    </source>
</reference>
<evidence type="ECO:0000259" key="2">
    <source>
        <dbReference type="PROSITE" id="PS50093"/>
    </source>
</evidence>
<dbReference type="FunFam" id="2.60.40.10:FF:000270">
    <property type="entry name" value="Cell surface protein"/>
    <property type="match status" value="1"/>
</dbReference>
<dbReference type="InterPro" id="IPR013783">
    <property type="entry name" value="Ig-like_fold"/>
</dbReference>
<dbReference type="SUPFAM" id="SSF49299">
    <property type="entry name" value="PKD domain"/>
    <property type="match status" value="1"/>
</dbReference>
<organism evidence="3 4">
    <name type="scientific">Nocardioides iriomotensis</name>
    <dbReference type="NCBI Taxonomy" id="715784"/>
    <lineage>
        <taxon>Bacteria</taxon>
        <taxon>Bacillati</taxon>
        <taxon>Actinomycetota</taxon>
        <taxon>Actinomycetes</taxon>
        <taxon>Propionibacteriales</taxon>
        <taxon>Nocardioidaceae</taxon>
        <taxon>Nocardioides</taxon>
    </lineage>
</organism>
<dbReference type="EMBL" id="SDPU01000032">
    <property type="protein sequence ID" value="RYU10196.1"/>
    <property type="molecule type" value="Genomic_DNA"/>
</dbReference>
<protein>
    <submittedName>
        <fullName evidence="3">PKD domain-containing protein</fullName>
    </submittedName>
</protein>
<name>A0A4V1Z1A2_9ACTN</name>
<comment type="caution">
    <text evidence="3">The sequence shown here is derived from an EMBL/GenBank/DDBJ whole genome shotgun (WGS) entry which is preliminary data.</text>
</comment>
<evidence type="ECO:0000313" key="4">
    <source>
        <dbReference type="Proteomes" id="UP000291189"/>
    </source>
</evidence>